<proteinExistence type="predicted"/>
<comment type="caution">
    <text evidence="3">The sequence shown here is derived from an EMBL/GenBank/DDBJ whole genome shotgun (WGS) entry which is preliminary data.</text>
</comment>
<reference evidence="3" key="2">
    <citation type="submission" date="2023-06" db="EMBL/GenBank/DDBJ databases">
        <authorList>
            <consortium name="Lawrence Berkeley National Laboratory"/>
            <person name="Mondo S.J."/>
            <person name="Hensen N."/>
            <person name="Bonometti L."/>
            <person name="Westerberg I."/>
            <person name="Brannstrom I.O."/>
            <person name="Guillou S."/>
            <person name="Cros-Aarteil S."/>
            <person name="Calhoun S."/>
            <person name="Haridas S."/>
            <person name="Kuo A."/>
            <person name="Pangilinan J."/>
            <person name="Riley R."/>
            <person name="Labutti K."/>
            <person name="Andreopoulos B."/>
            <person name="Lipzen A."/>
            <person name="Chen C."/>
            <person name="Yanf M."/>
            <person name="Daum C."/>
            <person name="Ng V."/>
            <person name="Clum A."/>
            <person name="Steindorff A."/>
            <person name="Ohm R."/>
            <person name="Martin F."/>
            <person name="Silar P."/>
            <person name="Natvig D."/>
            <person name="Lalanne C."/>
            <person name="Gautier V."/>
            <person name="Ament-Velasquez S.L."/>
            <person name="Kruys A."/>
            <person name="Hutchinson M.I."/>
            <person name="Powell A.J."/>
            <person name="Barry K."/>
            <person name="Miller A.N."/>
            <person name="Grigoriev I.V."/>
            <person name="Debuchy R."/>
            <person name="Gladieux P."/>
            <person name="Thoren M.H."/>
            <person name="Johannesson H."/>
        </authorList>
    </citation>
    <scope>NUCLEOTIDE SEQUENCE</scope>
    <source>
        <strain evidence="3">CBS 333.67</strain>
    </source>
</reference>
<feature type="region of interest" description="Disordered" evidence="1">
    <location>
        <begin position="1"/>
        <end position="53"/>
    </location>
</feature>
<accession>A0AAJ0GMC9</accession>
<feature type="domain" description="PD-(D/E)XK nuclease-like" evidence="2">
    <location>
        <begin position="114"/>
        <end position="312"/>
    </location>
</feature>
<dbReference type="Proteomes" id="UP001273166">
    <property type="component" value="Unassembled WGS sequence"/>
</dbReference>
<dbReference type="InterPro" id="IPR046797">
    <property type="entry name" value="PDDEXK_12"/>
</dbReference>
<dbReference type="GeneID" id="87889895"/>
<evidence type="ECO:0000259" key="2">
    <source>
        <dbReference type="Pfam" id="PF20516"/>
    </source>
</evidence>
<keyword evidence="4" id="KW-1185">Reference proteome</keyword>
<name>A0AAJ0GMC9_9PEZI</name>
<evidence type="ECO:0000313" key="4">
    <source>
        <dbReference type="Proteomes" id="UP001273166"/>
    </source>
</evidence>
<sequence>MAPCPRTDSSPNPDRNQSWDNLSEVQSISTADTSGASRSGRSSPRKKEVALRRTHEWPVARVNITQLKSIPALLESLALDLKKIESMSANAGMLDQPNPDWFYTARDGQEELRAVHRQMQKICRNSLTTPSRAQNVVTFRNITLCRTLKAFHDDDPALRENKVDYGIFLQPARGDDGLAERLSDLASEDIDLTHFTLSDFAPTPLAISIKTKTLQAKPTEGSVQLANWVRAHFRQLARLVERCHHDPDYQLPVLPIIYVYGNTWRVDFAHRCDGKTMIYEGMSVGDTHTVYGCYQVCAAIRRLAAWVQEDFRRWWLETTKLPM</sequence>
<dbReference type="AlphaFoldDB" id="A0AAJ0GMC9"/>
<feature type="compositionally biased region" description="Polar residues" evidence="1">
    <location>
        <begin position="7"/>
        <end position="33"/>
    </location>
</feature>
<dbReference type="RefSeq" id="XP_062718367.1">
    <property type="nucleotide sequence ID" value="XM_062871066.1"/>
</dbReference>
<evidence type="ECO:0000256" key="1">
    <source>
        <dbReference type="SAM" id="MobiDB-lite"/>
    </source>
</evidence>
<evidence type="ECO:0000313" key="3">
    <source>
        <dbReference type="EMBL" id="KAK3302587.1"/>
    </source>
</evidence>
<organism evidence="3 4">
    <name type="scientific">Chaetomium strumarium</name>
    <dbReference type="NCBI Taxonomy" id="1170767"/>
    <lineage>
        <taxon>Eukaryota</taxon>
        <taxon>Fungi</taxon>
        <taxon>Dikarya</taxon>
        <taxon>Ascomycota</taxon>
        <taxon>Pezizomycotina</taxon>
        <taxon>Sordariomycetes</taxon>
        <taxon>Sordariomycetidae</taxon>
        <taxon>Sordariales</taxon>
        <taxon>Chaetomiaceae</taxon>
        <taxon>Chaetomium</taxon>
    </lineage>
</organism>
<dbReference type="EMBL" id="JAUDZG010000007">
    <property type="protein sequence ID" value="KAK3302587.1"/>
    <property type="molecule type" value="Genomic_DNA"/>
</dbReference>
<reference evidence="3" key="1">
    <citation type="journal article" date="2023" name="Mol. Phylogenet. Evol.">
        <title>Genome-scale phylogeny and comparative genomics of the fungal order Sordariales.</title>
        <authorList>
            <person name="Hensen N."/>
            <person name="Bonometti L."/>
            <person name="Westerberg I."/>
            <person name="Brannstrom I.O."/>
            <person name="Guillou S."/>
            <person name="Cros-Aarteil S."/>
            <person name="Calhoun S."/>
            <person name="Haridas S."/>
            <person name="Kuo A."/>
            <person name="Mondo S."/>
            <person name="Pangilinan J."/>
            <person name="Riley R."/>
            <person name="LaButti K."/>
            <person name="Andreopoulos B."/>
            <person name="Lipzen A."/>
            <person name="Chen C."/>
            <person name="Yan M."/>
            <person name="Daum C."/>
            <person name="Ng V."/>
            <person name="Clum A."/>
            <person name="Steindorff A."/>
            <person name="Ohm R.A."/>
            <person name="Martin F."/>
            <person name="Silar P."/>
            <person name="Natvig D.O."/>
            <person name="Lalanne C."/>
            <person name="Gautier V."/>
            <person name="Ament-Velasquez S.L."/>
            <person name="Kruys A."/>
            <person name="Hutchinson M.I."/>
            <person name="Powell A.J."/>
            <person name="Barry K."/>
            <person name="Miller A.N."/>
            <person name="Grigoriev I.V."/>
            <person name="Debuchy R."/>
            <person name="Gladieux P."/>
            <person name="Hiltunen Thoren M."/>
            <person name="Johannesson H."/>
        </authorList>
    </citation>
    <scope>NUCLEOTIDE SEQUENCE</scope>
    <source>
        <strain evidence="3">CBS 333.67</strain>
    </source>
</reference>
<protein>
    <recommendedName>
        <fullName evidence="2">PD-(D/E)XK nuclease-like domain-containing protein</fullName>
    </recommendedName>
</protein>
<gene>
    <name evidence="3" type="ORF">B0T15DRAFT_577658</name>
</gene>
<dbReference type="Pfam" id="PF20516">
    <property type="entry name" value="PDDEXK_12"/>
    <property type="match status" value="1"/>
</dbReference>